<dbReference type="GO" id="GO:0000286">
    <property type="term" value="F:alanine dehydrogenase activity"/>
    <property type="evidence" value="ECO:0007669"/>
    <property type="project" value="UniProtKB-EC"/>
</dbReference>
<comment type="similarity">
    <text evidence="1">Belongs to the AlaDH/PNT family.</text>
</comment>
<sequence length="406" mass="43989">MITGSGFSEIATETRVYTQESMARVKKRGAQVVIGIPRETADQEKRVVLTPEAVSLLVQNGQRVKVETNAGKLAKFSDTDYSEAGASVVFSNREALDADVVLKVEPPTLEEIDFLRQGSCLISALQLGKQNAAFIQGLNQKKITAVAFEHLEDKVGGMPVVRAMSEIAGSTVMLIAAEYLSSANEGKGLVLGGITGVPPTQVVIIGAGTVAEYAARAALGLGATIKIFDNHIYKLRRIKQVLGQQVFTSTIDNYVLGQALKESDVVIGALRAEKGRPKVVVSEEMVAQMMEGSILIDVSIDQGGCIATSEMTSHSDPVYRKHGVIHYCVPNIAARVSRTASYSLSNIFTPILLQMADLGGAEEMIFNYKWFMKGVYTYRGSLTNAHLGRKFQMAHKELQLLLAARY</sequence>
<keyword evidence="3" id="KW-0560">Oxidoreductase</keyword>
<dbReference type="RefSeq" id="WP_092174089.1">
    <property type="nucleotide sequence ID" value="NZ_FNZH01000003.1"/>
</dbReference>
<name>A0A1H6YAA8_9BACT</name>
<dbReference type="CDD" id="cd05305">
    <property type="entry name" value="L-AlaDH"/>
    <property type="match status" value="1"/>
</dbReference>
<dbReference type="SMART" id="SM01003">
    <property type="entry name" value="AlaDh_PNT_N"/>
    <property type="match status" value="1"/>
</dbReference>
<dbReference type="EMBL" id="FNZH01000003">
    <property type="protein sequence ID" value="SEJ36804.1"/>
    <property type="molecule type" value="Genomic_DNA"/>
</dbReference>
<dbReference type="SUPFAM" id="SSF52283">
    <property type="entry name" value="Formate/glycerate dehydrogenase catalytic domain-like"/>
    <property type="match status" value="1"/>
</dbReference>
<evidence type="ECO:0000256" key="1">
    <source>
        <dbReference type="ARBA" id="ARBA00005689"/>
    </source>
</evidence>
<dbReference type="PANTHER" id="PTHR42795">
    <property type="entry name" value="ALANINE DEHYDROGENASE"/>
    <property type="match status" value="1"/>
</dbReference>
<reference evidence="7" key="1">
    <citation type="submission" date="2016-10" db="EMBL/GenBank/DDBJ databases">
        <authorList>
            <person name="Varghese N."/>
            <person name="Submissions S."/>
        </authorList>
    </citation>
    <scope>NUCLEOTIDE SEQUENCE [LARGE SCALE GENOMIC DNA]</scope>
    <source>
        <strain evidence="7">IBRC-M 10761</strain>
    </source>
</reference>
<feature type="domain" description="Alanine dehydrogenase/pyridine nucleotide transhydrogenase NAD(H)-binding" evidence="4">
    <location>
        <begin position="180"/>
        <end position="328"/>
    </location>
</feature>
<dbReference type="InterPro" id="IPR007886">
    <property type="entry name" value="AlaDH/PNT_N"/>
</dbReference>
<dbReference type="GO" id="GO:0042853">
    <property type="term" value="P:L-alanine catabolic process"/>
    <property type="evidence" value="ECO:0007669"/>
    <property type="project" value="InterPro"/>
</dbReference>
<evidence type="ECO:0000256" key="3">
    <source>
        <dbReference type="ARBA" id="ARBA00023002"/>
    </source>
</evidence>
<dbReference type="InterPro" id="IPR008141">
    <property type="entry name" value="Ala_DH"/>
</dbReference>
<protein>
    <recommendedName>
        <fullName evidence="2">alanine dehydrogenase</fullName>
        <ecNumber evidence="2">1.4.1.1</ecNumber>
    </recommendedName>
</protein>
<evidence type="ECO:0000256" key="2">
    <source>
        <dbReference type="ARBA" id="ARBA00012897"/>
    </source>
</evidence>
<dbReference type="InterPro" id="IPR007698">
    <property type="entry name" value="AlaDH/PNT_NAD(H)-bd"/>
</dbReference>
<dbReference type="GO" id="GO:0005886">
    <property type="term" value="C:plasma membrane"/>
    <property type="evidence" value="ECO:0007669"/>
    <property type="project" value="TreeGrafter"/>
</dbReference>
<gene>
    <name evidence="6" type="ORF">SAMN05192553_103503</name>
</gene>
<proteinExistence type="inferred from homology"/>
<dbReference type="STRING" id="1416801.SAMN05192553_103503"/>
<organism evidence="6 7">
    <name type="scientific">Cyclobacterium xiamenense</name>
    <dbReference type="NCBI Taxonomy" id="1297121"/>
    <lineage>
        <taxon>Bacteria</taxon>
        <taxon>Pseudomonadati</taxon>
        <taxon>Bacteroidota</taxon>
        <taxon>Cytophagia</taxon>
        <taxon>Cytophagales</taxon>
        <taxon>Cyclobacteriaceae</taxon>
        <taxon>Cyclobacterium</taxon>
    </lineage>
</organism>
<accession>A0A1H6YAA8</accession>
<dbReference type="Proteomes" id="UP000199403">
    <property type="component" value="Unassembled WGS sequence"/>
</dbReference>
<dbReference type="Pfam" id="PF01262">
    <property type="entry name" value="AlaDh_PNT_C"/>
    <property type="match status" value="1"/>
</dbReference>
<dbReference type="PANTHER" id="PTHR42795:SF1">
    <property type="entry name" value="ALANINE DEHYDROGENASE"/>
    <property type="match status" value="1"/>
</dbReference>
<dbReference type="OrthoDB" id="9804592at2"/>
<evidence type="ECO:0000259" key="4">
    <source>
        <dbReference type="SMART" id="SM01002"/>
    </source>
</evidence>
<dbReference type="SUPFAM" id="SSF51735">
    <property type="entry name" value="NAD(P)-binding Rossmann-fold domains"/>
    <property type="match status" value="1"/>
</dbReference>
<evidence type="ECO:0000259" key="5">
    <source>
        <dbReference type="SMART" id="SM01003"/>
    </source>
</evidence>
<evidence type="ECO:0000313" key="7">
    <source>
        <dbReference type="Proteomes" id="UP000199403"/>
    </source>
</evidence>
<dbReference type="AlphaFoldDB" id="A0A1H6YAA8"/>
<dbReference type="Gene3D" id="3.40.50.720">
    <property type="entry name" value="NAD(P)-binding Rossmann-like Domain"/>
    <property type="match status" value="2"/>
</dbReference>
<evidence type="ECO:0000313" key="6">
    <source>
        <dbReference type="EMBL" id="SEJ36804.1"/>
    </source>
</evidence>
<keyword evidence="7" id="KW-1185">Reference proteome</keyword>
<feature type="domain" description="Alanine dehydrogenase/pyridine nucleotide transhydrogenase N-terminal" evidence="5">
    <location>
        <begin position="35"/>
        <end position="168"/>
    </location>
</feature>
<dbReference type="InterPro" id="IPR036291">
    <property type="entry name" value="NAD(P)-bd_dom_sf"/>
</dbReference>
<dbReference type="EC" id="1.4.1.1" evidence="2"/>
<dbReference type="Pfam" id="PF05222">
    <property type="entry name" value="AlaDh_PNT_N"/>
    <property type="match status" value="1"/>
</dbReference>
<dbReference type="SMART" id="SM01002">
    <property type="entry name" value="AlaDh_PNT_C"/>
    <property type="match status" value="1"/>
</dbReference>